<dbReference type="Proteomes" id="UP000682733">
    <property type="component" value="Unassembled WGS sequence"/>
</dbReference>
<accession>A0A814P9U3</accession>
<evidence type="ECO:0000313" key="4">
    <source>
        <dbReference type="EMBL" id="CAF3869359.1"/>
    </source>
</evidence>
<evidence type="ECO:0000313" key="1">
    <source>
        <dbReference type="EMBL" id="CAF0930714.1"/>
    </source>
</evidence>
<gene>
    <name evidence="2" type="ORF">GPM918_LOCUS18927</name>
    <name evidence="1" type="ORF">OVA965_LOCUS11132</name>
    <name evidence="4" type="ORF">SRO942_LOCUS18924</name>
    <name evidence="3" type="ORF">TMI583_LOCUS11129</name>
</gene>
<dbReference type="EMBL" id="CAJOBC010005601">
    <property type="protein sequence ID" value="CAF3869359.1"/>
    <property type="molecule type" value="Genomic_DNA"/>
</dbReference>
<dbReference type="Proteomes" id="UP000663829">
    <property type="component" value="Unassembled WGS sequence"/>
</dbReference>
<comment type="caution">
    <text evidence="2">The sequence shown here is derived from an EMBL/GenBank/DDBJ whole genome shotgun (WGS) entry which is preliminary data.</text>
</comment>
<dbReference type="Proteomes" id="UP000681722">
    <property type="component" value="Unassembled WGS sequence"/>
</dbReference>
<sequence length="314" mass="36499">MIAIFTVVTYIQQQQIAECHRQQEQQAANETRQKDLQIAFANLEIANQTRIQDQQIINKTRIHDRQIAEEQRLEDKQRQNDLHYQKLYAYYIEDISNVLYKQNQNQSFIDERKKLLYIRRKTIMTLRKINNERRTHLFIFLYENNLLPRFNDNSTLDLSGSDLNHIHIESSVTIRYTFRKLVLESVNLVSASFIDCRFSDSVDFTGSAMSNVNFTGSRFECTTADTLSIFDQTKLEHVDFNKTNISHIKFNDATLSYARFSHSTLSNFHIVSVNLVNTSFINCTFSDGSQFVGSLMTNVNFTGSSFQYGSTGCH</sequence>
<dbReference type="EMBL" id="CAJOBA010004243">
    <property type="protein sequence ID" value="CAF3707340.1"/>
    <property type="molecule type" value="Genomic_DNA"/>
</dbReference>
<reference evidence="2" key="1">
    <citation type="submission" date="2021-02" db="EMBL/GenBank/DDBJ databases">
        <authorList>
            <person name="Nowell W R."/>
        </authorList>
    </citation>
    <scope>NUCLEOTIDE SEQUENCE</scope>
</reference>
<dbReference type="InterPro" id="IPR001646">
    <property type="entry name" value="5peptide_repeat"/>
</dbReference>
<dbReference type="EMBL" id="CAJNOQ010005601">
    <property type="protein sequence ID" value="CAF1104727.1"/>
    <property type="molecule type" value="Genomic_DNA"/>
</dbReference>
<dbReference type="SUPFAM" id="SSF141571">
    <property type="entry name" value="Pentapeptide repeat-like"/>
    <property type="match status" value="1"/>
</dbReference>
<keyword evidence="5" id="KW-1185">Reference proteome</keyword>
<proteinExistence type="predicted"/>
<evidence type="ECO:0008006" key="6">
    <source>
        <dbReference type="Google" id="ProtNLM"/>
    </source>
</evidence>
<dbReference type="AlphaFoldDB" id="A0A814P9U3"/>
<dbReference type="Gene3D" id="2.160.20.80">
    <property type="entry name" value="E3 ubiquitin-protein ligase SopA"/>
    <property type="match status" value="1"/>
</dbReference>
<dbReference type="InterPro" id="IPR051082">
    <property type="entry name" value="Pentapeptide-BTB/POZ_domain"/>
</dbReference>
<dbReference type="PANTHER" id="PTHR14136">
    <property type="entry name" value="BTB_POZ DOMAIN-CONTAINING PROTEIN KCTD9"/>
    <property type="match status" value="1"/>
</dbReference>
<evidence type="ECO:0000313" key="2">
    <source>
        <dbReference type="EMBL" id="CAF1104727.1"/>
    </source>
</evidence>
<dbReference type="Proteomes" id="UP000677228">
    <property type="component" value="Unassembled WGS sequence"/>
</dbReference>
<dbReference type="Pfam" id="PF00805">
    <property type="entry name" value="Pentapeptide"/>
    <property type="match status" value="2"/>
</dbReference>
<organism evidence="2 5">
    <name type="scientific">Didymodactylos carnosus</name>
    <dbReference type="NCBI Taxonomy" id="1234261"/>
    <lineage>
        <taxon>Eukaryota</taxon>
        <taxon>Metazoa</taxon>
        <taxon>Spiralia</taxon>
        <taxon>Gnathifera</taxon>
        <taxon>Rotifera</taxon>
        <taxon>Eurotatoria</taxon>
        <taxon>Bdelloidea</taxon>
        <taxon>Philodinida</taxon>
        <taxon>Philodinidae</taxon>
        <taxon>Didymodactylos</taxon>
    </lineage>
</organism>
<name>A0A814P9U3_9BILA</name>
<evidence type="ECO:0000313" key="5">
    <source>
        <dbReference type="Proteomes" id="UP000663829"/>
    </source>
</evidence>
<dbReference type="OrthoDB" id="10021266at2759"/>
<evidence type="ECO:0000313" key="3">
    <source>
        <dbReference type="EMBL" id="CAF3707340.1"/>
    </source>
</evidence>
<dbReference type="PANTHER" id="PTHR14136:SF17">
    <property type="entry name" value="BTB_POZ DOMAIN-CONTAINING PROTEIN KCTD9"/>
    <property type="match status" value="1"/>
</dbReference>
<dbReference type="EMBL" id="CAJNOK010004240">
    <property type="protein sequence ID" value="CAF0930714.1"/>
    <property type="molecule type" value="Genomic_DNA"/>
</dbReference>
<protein>
    <recommendedName>
        <fullName evidence="6">Pentapeptide repeat-containing protein</fullName>
    </recommendedName>
</protein>